<dbReference type="Pfam" id="PF01221">
    <property type="entry name" value="Dynein_light"/>
    <property type="match status" value="1"/>
</dbReference>
<evidence type="ECO:0000313" key="10">
    <source>
        <dbReference type="Proteomes" id="UP000311919"/>
    </source>
</evidence>
<dbReference type="PROSITE" id="PS01239">
    <property type="entry name" value="DYNEIN_LIGHT_1"/>
    <property type="match status" value="1"/>
</dbReference>
<dbReference type="SMART" id="SM01375">
    <property type="entry name" value="Dynein_light"/>
    <property type="match status" value="1"/>
</dbReference>
<dbReference type="InterPro" id="IPR001372">
    <property type="entry name" value="Dynein_light_chain_typ-1/2"/>
</dbReference>
<dbReference type="EMBL" id="SKCS01000282">
    <property type="protein sequence ID" value="TNN11934.1"/>
    <property type="molecule type" value="Genomic_DNA"/>
</dbReference>
<comment type="similarity">
    <text evidence="2 8">Belongs to the dynein light chain family.</text>
</comment>
<dbReference type="CDD" id="cd21452">
    <property type="entry name" value="DLC-like_DYNLL1_DYNLL2"/>
    <property type="match status" value="1"/>
</dbReference>
<evidence type="ECO:0000256" key="5">
    <source>
        <dbReference type="ARBA" id="ARBA00023017"/>
    </source>
</evidence>
<dbReference type="GO" id="GO:0005868">
    <property type="term" value="C:cytoplasmic dynein complex"/>
    <property type="evidence" value="ECO:0007669"/>
    <property type="project" value="TreeGrafter"/>
</dbReference>
<evidence type="ECO:0000256" key="6">
    <source>
        <dbReference type="ARBA" id="ARBA00023175"/>
    </source>
</evidence>
<comment type="caution">
    <text evidence="9">The sequence shown here is derived from an EMBL/GenBank/DDBJ whole genome shotgun (WGS) entry which is preliminary data.</text>
</comment>
<evidence type="ECO:0000256" key="1">
    <source>
        <dbReference type="ARBA" id="ARBA00004245"/>
    </source>
</evidence>
<proteinExistence type="inferred from homology"/>
<dbReference type="SUPFAM" id="SSF54648">
    <property type="entry name" value="DLC"/>
    <property type="match status" value="1"/>
</dbReference>
<dbReference type="GO" id="GO:0005874">
    <property type="term" value="C:microtubule"/>
    <property type="evidence" value="ECO:0007669"/>
    <property type="project" value="UniProtKB-KW"/>
</dbReference>
<dbReference type="InterPro" id="IPR019763">
    <property type="entry name" value="Dynein_light_1/2_CS"/>
</dbReference>
<dbReference type="STRING" id="6182.A0A4Z2D616"/>
<keyword evidence="5 8" id="KW-0243">Dynein</keyword>
<dbReference type="GO" id="GO:0007017">
    <property type="term" value="P:microtubule-based process"/>
    <property type="evidence" value="ECO:0007669"/>
    <property type="project" value="InterPro"/>
</dbReference>
<dbReference type="OrthoDB" id="10033309at2759"/>
<dbReference type="FunFam" id="3.30.740.10:FF:000001">
    <property type="entry name" value="Dynein light chain"/>
    <property type="match status" value="1"/>
</dbReference>
<comment type="subcellular location">
    <subcellularLocation>
        <location evidence="1 8">Cytoplasm</location>
        <location evidence="1 8">Cytoskeleton</location>
    </subcellularLocation>
</comment>
<evidence type="ECO:0000256" key="2">
    <source>
        <dbReference type="ARBA" id="ARBA00010156"/>
    </source>
</evidence>
<evidence type="ECO:0000256" key="3">
    <source>
        <dbReference type="ARBA" id="ARBA00022490"/>
    </source>
</evidence>
<dbReference type="PANTHER" id="PTHR11886">
    <property type="entry name" value="DYNEIN LIGHT CHAIN"/>
    <property type="match status" value="1"/>
</dbReference>
<name>A0A4Z2D616_SCHJA</name>
<evidence type="ECO:0000256" key="4">
    <source>
        <dbReference type="ARBA" id="ARBA00022701"/>
    </source>
</evidence>
<keyword evidence="10" id="KW-1185">Reference proteome</keyword>
<gene>
    <name evidence="9" type="ORF">EWB00_004379</name>
</gene>
<dbReference type="Proteomes" id="UP000311919">
    <property type="component" value="Unassembled WGS sequence"/>
</dbReference>
<organism evidence="9 10">
    <name type="scientific">Schistosoma japonicum</name>
    <name type="common">Blood fluke</name>
    <dbReference type="NCBI Taxonomy" id="6182"/>
    <lineage>
        <taxon>Eukaryota</taxon>
        <taxon>Metazoa</taxon>
        <taxon>Spiralia</taxon>
        <taxon>Lophotrochozoa</taxon>
        <taxon>Platyhelminthes</taxon>
        <taxon>Trematoda</taxon>
        <taxon>Digenea</taxon>
        <taxon>Strigeidida</taxon>
        <taxon>Schistosomatoidea</taxon>
        <taxon>Schistosomatidae</taxon>
        <taxon>Schistosoma</taxon>
    </lineage>
</organism>
<keyword evidence="3 8" id="KW-0963">Cytoplasm</keyword>
<dbReference type="PANTHER" id="PTHR11886:SF35">
    <property type="entry name" value="DYNEIN LIGHT CHAIN"/>
    <property type="match status" value="1"/>
</dbReference>
<dbReference type="AlphaFoldDB" id="A0A4Z2D616"/>
<keyword evidence="4 8" id="KW-0493">Microtubule</keyword>
<reference evidence="9 10" key="1">
    <citation type="submission" date="2019-03" db="EMBL/GenBank/DDBJ databases">
        <title>An improved genome assembly of the fluke Schistosoma japonicum.</title>
        <authorList>
            <person name="Hu W."/>
            <person name="Luo F."/>
            <person name="Yin M."/>
            <person name="Mo X."/>
            <person name="Sun C."/>
            <person name="Wu Q."/>
            <person name="Zhu B."/>
            <person name="Xiang M."/>
            <person name="Wang J."/>
            <person name="Wang Y."/>
            <person name="Zhang T."/>
            <person name="Xu B."/>
            <person name="Zheng H."/>
            <person name="Feng Z."/>
        </authorList>
    </citation>
    <scope>NUCLEOTIDE SEQUENCE [LARGE SCALE GENOMIC DNA]</scope>
    <source>
        <strain evidence="9">HuSjv2</strain>
        <tissue evidence="9">Worms</tissue>
    </source>
</reference>
<evidence type="ECO:0000313" key="9">
    <source>
        <dbReference type="EMBL" id="TNN11934.1"/>
    </source>
</evidence>
<dbReference type="Gene3D" id="3.30.740.10">
    <property type="entry name" value="Protein Inhibitor Of Neuronal Nitric Oxide Synthase"/>
    <property type="match status" value="1"/>
</dbReference>
<dbReference type="GO" id="GO:0045505">
    <property type="term" value="F:dynein intermediate chain binding"/>
    <property type="evidence" value="ECO:0007669"/>
    <property type="project" value="TreeGrafter"/>
</dbReference>
<accession>A0A4Z2D616</accession>
<protein>
    <recommendedName>
        <fullName evidence="8">Dynein light chain</fullName>
    </recommendedName>
</protein>
<keyword evidence="7 8" id="KW-0206">Cytoskeleton</keyword>
<sequence>MTINMNNFSSICDNAIANSMYIMEERKIIYFIEKFVNINQQHSDKMGERTAQIKNADMDEKMQENAVHIAAAALDKYNVEKDIAAHVKKEFDRQYSPNWHCVVGKNFGSYVTHETQHFIYFYLQGLAFLLFKSG</sequence>
<evidence type="ECO:0000256" key="7">
    <source>
        <dbReference type="ARBA" id="ARBA00023212"/>
    </source>
</evidence>
<keyword evidence="6 8" id="KW-0505">Motor protein</keyword>
<dbReference type="InterPro" id="IPR037177">
    <property type="entry name" value="DLC_sf"/>
</dbReference>
<evidence type="ECO:0000256" key="8">
    <source>
        <dbReference type="RuleBase" id="RU365010"/>
    </source>
</evidence>